<dbReference type="EMBL" id="PFBP01000013">
    <property type="protein sequence ID" value="PIT90002.1"/>
    <property type="molecule type" value="Genomic_DNA"/>
</dbReference>
<comment type="pathway">
    <text evidence="7">Protein modification; lipoprotein biosynthesis (diacylglyceryl transfer).</text>
</comment>
<evidence type="ECO:0000313" key="8">
    <source>
        <dbReference type="EMBL" id="PIT90002.1"/>
    </source>
</evidence>
<comment type="caution">
    <text evidence="8">The sequence shown here is derived from an EMBL/GenBank/DDBJ whole genome shotgun (WGS) entry which is preliminary data.</text>
</comment>
<feature type="transmembrane region" description="Helical" evidence="7">
    <location>
        <begin position="285"/>
        <end position="304"/>
    </location>
</feature>
<dbReference type="UniPathway" id="UPA00664"/>
<dbReference type="GO" id="GO:0008961">
    <property type="term" value="F:phosphatidylglycerol-prolipoprotein diacylglyceryl transferase activity"/>
    <property type="evidence" value="ECO:0007669"/>
    <property type="project" value="UniProtKB-UniRule"/>
</dbReference>
<dbReference type="NCBIfam" id="TIGR00544">
    <property type="entry name" value="lgt"/>
    <property type="match status" value="1"/>
</dbReference>
<comment type="similarity">
    <text evidence="1 7">Belongs to the Lgt family.</text>
</comment>
<evidence type="ECO:0000256" key="1">
    <source>
        <dbReference type="ARBA" id="ARBA00007150"/>
    </source>
</evidence>
<comment type="subcellular location">
    <subcellularLocation>
        <location evidence="7">Cell membrane</location>
        <topology evidence="7">Multi-pass membrane protein</topology>
    </subcellularLocation>
</comment>
<keyword evidence="4 7" id="KW-0812">Transmembrane</keyword>
<evidence type="ECO:0000256" key="7">
    <source>
        <dbReference type="HAMAP-Rule" id="MF_01147"/>
    </source>
</evidence>
<sequence>MFLHFYHPSAILLDLNFIQIHWYGFIITLAGLAGFFVFRKLVGAYCNTPLQKIVFKSTNILNLFFWLIIAAIIGGRLYHVLSEINYYWQRPLEIFYLWQGGMGIFGAIIASIITIYIFLIRHKNYRLRITDYGLLLLDTLVPALALGQSIGRWGNYFNQELYGLPTNLPWSIPIDLINRLPGYENFTFFQPLFLYESLFCLMLFFFLVNTFCHSDANQNPEKKNLISFWIPACAGMTKKRNSDVIMTIKIPGTIFLLYLFLYSLWRFFIEFLRLDPQPIFLNLRLGQWVSLCLIIISIVFYFLIKKRYNKTVMNNEQ</sequence>
<dbReference type="GO" id="GO:0005886">
    <property type="term" value="C:plasma membrane"/>
    <property type="evidence" value="ECO:0007669"/>
    <property type="project" value="UniProtKB-SubCell"/>
</dbReference>
<comment type="function">
    <text evidence="7">Catalyzes the transfer of the diacylglyceryl group from phosphatidylglycerol to the sulfhydryl group of the N-terminal cysteine of a prolipoprotein, the first step in the formation of mature lipoproteins.</text>
</comment>
<dbReference type="Pfam" id="PF01790">
    <property type="entry name" value="LGT"/>
    <property type="match status" value="2"/>
</dbReference>
<reference evidence="9" key="1">
    <citation type="submission" date="2017-09" db="EMBL/GenBank/DDBJ databases">
        <title>Depth-based differentiation of microbial function through sediment-hosted aquifers and enrichment of novel symbionts in the deep terrestrial subsurface.</title>
        <authorList>
            <person name="Probst A.J."/>
            <person name="Ladd B."/>
            <person name="Jarett J.K."/>
            <person name="Geller-Mcgrath D.E."/>
            <person name="Sieber C.M.K."/>
            <person name="Emerson J.B."/>
            <person name="Anantharaman K."/>
            <person name="Thomas B.C."/>
            <person name="Malmstrom R."/>
            <person name="Stieglmeier M."/>
            <person name="Klingl A."/>
            <person name="Woyke T."/>
            <person name="Ryan C.M."/>
            <person name="Banfield J.F."/>
        </authorList>
    </citation>
    <scope>NUCLEOTIDE SEQUENCE [LARGE SCALE GENOMIC DNA]</scope>
</reference>
<accession>A0A2M6WB43</accession>
<dbReference type="InterPro" id="IPR001640">
    <property type="entry name" value="Lgt"/>
</dbReference>
<dbReference type="HAMAP" id="MF_01147">
    <property type="entry name" value="Lgt"/>
    <property type="match status" value="1"/>
</dbReference>
<keyword evidence="8" id="KW-0449">Lipoprotein</keyword>
<dbReference type="PANTHER" id="PTHR30589:SF0">
    <property type="entry name" value="PHOSPHATIDYLGLYCEROL--PROLIPOPROTEIN DIACYLGLYCERYL TRANSFERASE"/>
    <property type="match status" value="1"/>
</dbReference>
<proteinExistence type="inferred from homology"/>
<gene>
    <name evidence="7 8" type="primary">lgt</name>
    <name evidence="8" type="ORF">COU23_00825</name>
</gene>
<protein>
    <recommendedName>
        <fullName evidence="7">Phosphatidylglycerol--prolipoprotein diacylglyceryl transferase</fullName>
        <ecNumber evidence="7">2.5.1.145</ecNumber>
    </recommendedName>
</protein>
<feature type="transmembrane region" description="Helical" evidence="7">
    <location>
        <begin position="132"/>
        <end position="151"/>
    </location>
</feature>
<keyword evidence="3 7" id="KW-0808">Transferase</keyword>
<keyword evidence="6 7" id="KW-0472">Membrane</keyword>
<organism evidence="8 9">
    <name type="scientific">Candidatus Kuenenbacteria bacterium CG10_big_fil_rev_8_21_14_0_10_36_11</name>
    <dbReference type="NCBI Taxonomy" id="1974618"/>
    <lineage>
        <taxon>Bacteria</taxon>
        <taxon>Candidatus Kueneniibacteriota</taxon>
    </lineage>
</organism>
<dbReference type="PANTHER" id="PTHR30589">
    <property type="entry name" value="PROLIPOPROTEIN DIACYLGLYCERYL TRANSFERASE"/>
    <property type="match status" value="1"/>
</dbReference>
<feature type="transmembrane region" description="Helical" evidence="7">
    <location>
        <begin position="244"/>
        <end position="265"/>
    </location>
</feature>
<evidence type="ECO:0000313" key="9">
    <source>
        <dbReference type="Proteomes" id="UP000231464"/>
    </source>
</evidence>
<feature type="transmembrane region" description="Helical" evidence="7">
    <location>
        <begin position="98"/>
        <end position="120"/>
    </location>
</feature>
<keyword evidence="5 7" id="KW-1133">Transmembrane helix</keyword>
<comment type="catalytic activity">
    <reaction evidence="7">
        <text>L-cysteinyl-[prolipoprotein] + a 1,2-diacyl-sn-glycero-3-phospho-(1'-sn-glycerol) = an S-1,2-diacyl-sn-glyceryl-L-cysteinyl-[prolipoprotein] + sn-glycerol 1-phosphate + H(+)</text>
        <dbReference type="Rhea" id="RHEA:56712"/>
        <dbReference type="Rhea" id="RHEA-COMP:14679"/>
        <dbReference type="Rhea" id="RHEA-COMP:14680"/>
        <dbReference type="ChEBI" id="CHEBI:15378"/>
        <dbReference type="ChEBI" id="CHEBI:29950"/>
        <dbReference type="ChEBI" id="CHEBI:57685"/>
        <dbReference type="ChEBI" id="CHEBI:64716"/>
        <dbReference type="ChEBI" id="CHEBI:140658"/>
        <dbReference type="EC" id="2.5.1.145"/>
    </reaction>
</comment>
<evidence type="ECO:0000256" key="2">
    <source>
        <dbReference type="ARBA" id="ARBA00022475"/>
    </source>
</evidence>
<dbReference type="PROSITE" id="PS01311">
    <property type="entry name" value="LGT"/>
    <property type="match status" value="1"/>
</dbReference>
<evidence type="ECO:0000256" key="5">
    <source>
        <dbReference type="ARBA" id="ARBA00022989"/>
    </source>
</evidence>
<evidence type="ECO:0000256" key="6">
    <source>
        <dbReference type="ARBA" id="ARBA00023136"/>
    </source>
</evidence>
<feature type="transmembrane region" description="Helical" evidence="7">
    <location>
        <begin position="20"/>
        <end position="38"/>
    </location>
</feature>
<name>A0A2M6WB43_9BACT</name>
<feature type="transmembrane region" description="Helical" evidence="7">
    <location>
        <begin position="192"/>
        <end position="212"/>
    </location>
</feature>
<dbReference type="AlphaFoldDB" id="A0A2M6WB43"/>
<evidence type="ECO:0000256" key="4">
    <source>
        <dbReference type="ARBA" id="ARBA00022692"/>
    </source>
</evidence>
<feature type="transmembrane region" description="Helical" evidence="7">
    <location>
        <begin position="59"/>
        <end position="78"/>
    </location>
</feature>
<keyword evidence="2 7" id="KW-1003">Cell membrane</keyword>
<feature type="binding site" evidence="7">
    <location>
        <position position="152"/>
    </location>
    <ligand>
        <name>a 1,2-diacyl-sn-glycero-3-phospho-(1'-sn-glycerol)</name>
        <dbReference type="ChEBI" id="CHEBI:64716"/>
    </ligand>
</feature>
<dbReference type="Proteomes" id="UP000231464">
    <property type="component" value="Unassembled WGS sequence"/>
</dbReference>
<dbReference type="EC" id="2.5.1.145" evidence="7"/>
<evidence type="ECO:0000256" key="3">
    <source>
        <dbReference type="ARBA" id="ARBA00022679"/>
    </source>
</evidence>
<dbReference type="GO" id="GO:0042158">
    <property type="term" value="P:lipoprotein biosynthetic process"/>
    <property type="evidence" value="ECO:0007669"/>
    <property type="project" value="UniProtKB-UniRule"/>
</dbReference>